<dbReference type="Proteomes" id="UP000698242">
    <property type="component" value="Unassembled WGS sequence"/>
</dbReference>
<keyword evidence="1" id="KW-0472">Membrane</keyword>
<protein>
    <recommendedName>
        <fullName evidence="4">DNA repair protein</fullName>
    </recommendedName>
</protein>
<keyword evidence="1" id="KW-1133">Transmembrane helix</keyword>
<evidence type="ECO:0000313" key="2">
    <source>
        <dbReference type="EMBL" id="KAF0676815.1"/>
    </source>
</evidence>
<keyword evidence="1" id="KW-0812">Transmembrane</keyword>
<keyword evidence="3" id="KW-1185">Reference proteome</keyword>
<feature type="transmembrane region" description="Helical" evidence="1">
    <location>
        <begin position="20"/>
        <end position="43"/>
    </location>
</feature>
<reference evidence="2" key="1">
    <citation type="submission" date="2013-03" db="EMBL/GenBank/DDBJ databases">
        <title>Genome Sequence of the Profundibacterium mesophilum strain KAUST100406-0324T from Red Sea, a novel genus in the family Rhodobacteraceae.</title>
        <authorList>
            <person name="Essack M."/>
            <person name="Alam I."/>
            <person name="Lafi F."/>
            <person name="Alawi W."/>
            <person name="Kamanu F."/>
            <person name="Al-Suwailem A."/>
            <person name="Lee O.O."/>
            <person name="Xu Y."/>
            <person name="Bajic V."/>
            <person name="Qian P.-Y."/>
            <person name="Archer J."/>
        </authorList>
    </citation>
    <scope>NUCLEOTIDE SEQUENCE</scope>
    <source>
        <strain evidence="2">KAUST100406-0324</strain>
    </source>
</reference>
<name>A0A921TC92_9RHOB</name>
<organism evidence="2 3">
    <name type="scientific">Profundibacterium mesophilum KAUST100406-0324</name>
    <dbReference type="NCBI Taxonomy" id="1037889"/>
    <lineage>
        <taxon>Bacteria</taxon>
        <taxon>Pseudomonadati</taxon>
        <taxon>Pseudomonadota</taxon>
        <taxon>Alphaproteobacteria</taxon>
        <taxon>Rhodobacterales</taxon>
        <taxon>Roseobacteraceae</taxon>
        <taxon>Profundibacterium</taxon>
    </lineage>
</organism>
<dbReference type="EMBL" id="APKE01000011">
    <property type="protein sequence ID" value="KAF0676815.1"/>
    <property type="molecule type" value="Genomic_DNA"/>
</dbReference>
<dbReference type="OrthoDB" id="7863443at2"/>
<comment type="caution">
    <text evidence="2">The sequence shown here is derived from an EMBL/GenBank/DDBJ whole genome shotgun (WGS) entry which is preliminary data.</text>
</comment>
<sequence length="257" mass="28105">MTNSSAYGPETRIISLLQGLATAILAVAAFALVVATVAAALGLLPWLTLPVSFGETVYTQAGIVIQTGAAVLLLVLLTFIPSAARVMRLEATHRDFSICMSDVADAYAACHRADRAGAFTLASEFDSVKERIAFLRQHPDLGNLEPDVLEAAAQMSHTSREIAEIYSDENVARARTFLRERMEEIETFRDRIGQANTQSHELHRYLEQVELEEDINASQLQRLEEQFGETLTKLGFRRVASRPAGNVVAMPSATAAE</sequence>
<evidence type="ECO:0000313" key="3">
    <source>
        <dbReference type="Proteomes" id="UP000698242"/>
    </source>
</evidence>
<dbReference type="AlphaFoldDB" id="A0A921TC92"/>
<evidence type="ECO:0000256" key="1">
    <source>
        <dbReference type="SAM" id="Phobius"/>
    </source>
</evidence>
<gene>
    <name evidence="2" type="ORF">PMES_00902</name>
</gene>
<dbReference type="RefSeq" id="WP_159964317.1">
    <property type="nucleotide sequence ID" value="NZ_APKE01000011.1"/>
</dbReference>
<evidence type="ECO:0008006" key="4">
    <source>
        <dbReference type="Google" id="ProtNLM"/>
    </source>
</evidence>
<feature type="transmembrane region" description="Helical" evidence="1">
    <location>
        <begin position="63"/>
        <end position="84"/>
    </location>
</feature>
<proteinExistence type="predicted"/>
<accession>A0A921TC92</accession>